<dbReference type="EMBL" id="JAUSUL010000002">
    <property type="protein sequence ID" value="MDQ0315471.1"/>
    <property type="molecule type" value="Genomic_DNA"/>
</dbReference>
<gene>
    <name evidence="2" type="ORF">J2S73_001928</name>
</gene>
<comment type="caution">
    <text evidence="2">The sequence shown here is derived from an EMBL/GenBank/DDBJ whole genome shotgun (WGS) entry which is preliminary data.</text>
</comment>
<evidence type="ECO:0000256" key="1">
    <source>
        <dbReference type="SAM" id="Phobius"/>
    </source>
</evidence>
<organism evidence="2 3">
    <name type="scientific">Amorphus orientalis</name>
    <dbReference type="NCBI Taxonomy" id="649198"/>
    <lineage>
        <taxon>Bacteria</taxon>
        <taxon>Pseudomonadati</taxon>
        <taxon>Pseudomonadota</taxon>
        <taxon>Alphaproteobacteria</taxon>
        <taxon>Hyphomicrobiales</taxon>
        <taxon>Amorphaceae</taxon>
        <taxon>Amorphus</taxon>
    </lineage>
</organism>
<reference evidence="2" key="1">
    <citation type="submission" date="2023-07" db="EMBL/GenBank/DDBJ databases">
        <title>Genomic Encyclopedia of Type Strains, Phase IV (KMG-IV): sequencing the most valuable type-strain genomes for metagenomic binning, comparative biology and taxonomic classification.</title>
        <authorList>
            <person name="Goeker M."/>
        </authorList>
    </citation>
    <scope>NUCLEOTIDE SEQUENCE</scope>
    <source>
        <strain evidence="2">DSM 21202</strain>
    </source>
</reference>
<keyword evidence="3" id="KW-1185">Reference proteome</keyword>
<name>A0AAE3VPP3_9HYPH</name>
<feature type="transmembrane region" description="Helical" evidence="1">
    <location>
        <begin position="65"/>
        <end position="84"/>
    </location>
</feature>
<evidence type="ECO:0000313" key="3">
    <source>
        <dbReference type="Proteomes" id="UP001229244"/>
    </source>
</evidence>
<dbReference type="AlphaFoldDB" id="A0AAE3VPP3"/>
<keyword evidence="1" id="KW-0472">Membrane</keyword>
<feature type="transmembrane region" description="Helical" evidence="1">
    <location>
        <begin position="42"/>
        <end position="59"/>
    </location>
</feature>
<dbReference type="Proteomes" id="UP001229244">
    <property type="component" value="Unassembled WGS sequence"/>
</dbReference>
<keyword evidence="1" id="KW-0812">Transmembrane</keyword>
<dbReference type="RefSeq" id="WP_306885301.1">
    <property type="nucleotide sequence ID" value="NZ_JAUSUL010000002.1"/>
</dbReference>
<protein>
    <submittedName>
        <fullName evidence="2">Uncharacterized protein</fullName>
    </submittedName>
</protein>
<sequence>MAELVASGRLVDIALALVCLEALALLVVVGRRRGLRAGALDILPNLASGACLMLALRAALVGSGWGWVVVFLTLALIAHVADLARRLRRS</sequence>
<proteinExistence type="predicted"/>
<keyword evidence="1" id="KW-1133">Transmembrane helix</keyword>
<feature type="transmembrane region" description="Helical" evidence="1">
    <location>
        <begin position="13"/>
        <end position="30"/>
    </location>
</feature>
<accession>A0AAE3VPP3</accession>
<evidence type="ECO:0000313" key="2">
    <source>
        <dbReference type="EMBL" id="MDQ0315471.1"/>
    </source>
</evidence>